<evidence type="ECO:0000256" key="11">
    <source>
        <dbReference type="ARBA" id="ARBA00023136"/>
    </source>
</evidence>
<evidence type="ECO:0000256" key="14">
    <source>
        <dbReference type="ARBA" id="ARBA00038053"/>
    </source>
</evidence>
<keyword evidence="12 16" id="KW-0131">Cell cycle</keyword>
<dbReference type="Pfam" id="PF01098">
    <property type="entry name" value="FTSW_RODA_SPOVE"/>
    <property type="match status" value="1"/>
</dbReference>
<evidence type="ECO:0000256" key="7">
    <source>
        <dbReference type="ARBA" id="ARBA00022692"/>
    </source>
</evidence>
<evidence type="ECO:0000256" key="5">
    <source>
        <dbReference type="ARBA" id="ARBA00022676"/>
    </source>
</evidence>
<evidence type="ECO:0000256" key="17">
    <source>
        <dbReference type="SAM" id="MobiDB-lite"/>
    </source>
</evidence>
<keyword evidence="6 16" id="KW-0808">Transferase</keyword>
<feature type="region of interest" description="Disordered" evidence="17">
    <location>
        <begin position="1"/>
        <end position="21"/>
    </location>
</feature>
<feature type="transmembrane region" description="Helical" evidence="16">
    <location>
        <begin position="105"/>
        <end position="123"/>
    </location>
</feature>
<dbReference type="NCBIfam" id="TIGR02614">
    <property type="entry name" value="ftsW"/>
    <property type="match status" value="1"/>
</dbReference>
<evidence type="ECO:0000256" key="6">
    <source>
        <dbReference type="ARBA" id="ARBA00022679"/>
    </source>
</evidence>
<keyword evidence="4 16" id="KW-0132">Cell division</keyword>
<evidence type="ECO:0000256" key="15">
    <source>
        <dbReference type="ARBA" id="ARBA00049902"/>
    </source>
</evidence>
<dbReference type="InterPro" id="IPR001182">
    <property type="entry name" value="FtsW/RodA"/>
</dbReference>
<keyword evidence="10 16" id="KW-1133">Transmembrane helix</keyword>
<feature type="transmembrane region" description="Helical" evidence="16">
    <location>
        <begin position="63"/>
        <end position="84"/>
    </location>
</feature>
<feature type="transmembrane region" description="Helical" evidence="16">
    <location>
        <begin position="221"/>
        <end position="238"/>
    </location>
</feature>
<feature type="transmembrane region" description="Helical" evidence="16">
    <location>
        <begin position="397"/>
        <end position="418"/>
    </location>
</feature>
<reference evidence="18 19" key="1">
    <citation type="submission" date="2021-04" db="EMBL/GenBank/DDBJ databases">
        <title>The genome sequence of type strain Ideonella paludis KCTC 32238.</title>
        <authorList>
            <person name="Liu Y."/>
        </authorList>
    </citation>
    <scope>NUCLEOTIDE SEQUENCE [LARGE SCALE GENOMIC DNA]</scope>
    <source>
        <strain evidence="18 19">KCTC 32238</strain>
    </source>
</reference>
<evidence type="ECO:0000313" key="19">
    <source>
        <dbReference type="Proteomes" id="UP000672097"/>
    </source>
</evidence>
<comment type="similarity">
    <text evidence="14 16">Belongs to the SEDS family. FtsW subfamily.</text>
</comment>
<keyword evidence="5 16" id="KW-0328">Glycosyltransferase</keyword>
<feature type="transmembrane region" description="Helical" evidence="16">
    <location>
        <begin position="321"/>
        <end position="345"/>
    </location>
</feature>
<dbReference type="Proteomes" id="UP000672097">
    <property type="component" value="Unassembled WGS sequence"/>
</dbReference>
<comment type="pathway">
    <text evidence="2 16">Cell wall biogenesis; peptidoglycan biosynthesis.</text>
</comment>
<evidence type="ECO:0000256" key="1">
    <source>
        <dbReference type="ARBA" id="ARBA00004651"/>
    </source>
</evidence>
<protein>
    <recommendedName>
        <fullName evidence="16">Probable peptidoglycan glycosyltransferase FtsW</fullName>
        <shortName evidence="16">PGT</shortName>
        <ecNumber evidence="16">2.4.99.28</ecNumber>
    </recommendedName>
    <alternativeName>
        <fullName evidence="16">Cell division protein FtsW</fullName>
    </alternativeName>
    <alternativeName>
        <fullName evidence="16">Cell wall polymerase</fullName>
    </alternativeName>
    <alternativeName>
        <fullName evidence="16">Peptidoglycan polymerase</fullName>
        <shortName evidence="16">PG polymerase</shortName>
    </alternativeName>
</protein>
<keyword evidence="19" id="KW-1185">Reference proteome</keyword>
<feature type="compositionally biased region" description="Low complexity" evidence="17">
    <location>
        <begin position="9"/>
        <end position="21"/>
    </location>
</feature>
<dbReference type="InterPro" id="IPR013437">
    <property type="entry name" value="FtsW"/>
</dbReference>
<comment type="caution">
    <text evidence="18">The sequence shown here is derived from an EMBL/GenBank/DDBJ whole genome shotgun (WGS) entry which is preliminary data.</text>
</comment>
<keyword evidence="3 16" id="KW-1003">Cell membrane</keyword>
<keyword evidence="8 16" id="KW-0133">Cell shape</keyword>
<feature type="transmembrane region" description="Helical" evidence="16">
    <location>
        <begin position="195"/>
        <end position="215"/>
    </location>
</feature>
<evidence type="ECO:0000256" key="10">
    <source>
        <dbReference type="ARBA" id="ARBA00022989"/>
    </source>
</evidence>
<comment type="subcellular location">
    <subcellularLocation>
        <location evidence="16">Cell inner membrane</location>
        <topology evidence="16">Multi-pass membrane protein</topology>
    </subcellularLocation>
    <subcellularLocation>
        <location evidence="1">Cell membrane</location>
        <topology evidence="1">Multi-pass membrane protein</topology>
    </subcellularLocation>
    <text evidence="16">Localizes to the division septum.</text>
</comment>
<evidence type="ECO:0000313" key="18">
    <source>
        <dbReference type="EMBL" id="MBQ0935578.1"/>
    </source>
</evidence>
<keyword evidence="16" id="KW-0997">Cell inner membrane</keyword>
<gene>
    <name evidence="16 18" type="primary">ftsW</name>
    <name evidence="18" type="ORF">KAK11_09585</name>
</gene>
<feature type="transmembrane region" description="Helical" evidence="16">
    <location>
        <begin position="243"/>
        <end position="261"/>
    </location>
</feature>
<keyword evidence="11 16" id="KW-0472">Membrane</keyword>
<evidence type="ECO:0000256" key="8">
    <source>
        <dbReference type="ARBA" id="ARBA00022960"/>
    </source>
</evidence>
<dbReference type="HAMAP" id="MF_00913">
    <property type="entry name" value="PGT_FtsW_proteobact"/>
    <property type="match status" value="1"/>
</dbReference>
<dbReference type="PANTHER" id="PTHR30474">
    <property type="entry name" value="CELL CYCLE PROTEIN"/>
    <property type="match status" value="1"/>
</dbReference>
<evidence type="ECO:0000256" key="3">
    <source>
        <dbReference type="ARBA" id="ARBA00022475"/>
    </source>
</evidence>
<evidence type="ECO:0000256" key="9">
    <source>
        <dbReference type="ARBA" id="ARBA00022984"/>
    </source>
</evidence>
<dbReference type="EC" id="2.4.99.28" evidence="16"/>
<evidence type="ECO:0000256" key="2">
    <source>
        <dbReference type="ARBA" id="ARBA00004752"/>
    </source>
</evidence>
<evidence type="ECO:0000256" key="13">
    <source>
        <dbReference type="ARBA" id="ARBA00023316"/>
    </source>
</evidence>
<comment type="catalytic activity">
    <reaction evidence="15 16">
        <text>[GlcNAc-(1-&gt;4)-Mur2Ac(oyl-L-Ala-gamma-D-Glu-L-Lys-D-Ala-D-Ala)](n)-di-trans,octa-cis-undecaprenyl diphosphate + beta-D-GlcNAc-(1-&gt;4)-Mur2Ac(oyl-L-Ala-gamma-D-Glu-L-Lys-D-Ala-D-Ala)-di-trans,octa-cis-undecaprenyl diphosphate = [GlcNAc-(1-&gt;4)-Mur2Ac(oyl-L-Ala-gamma-D-Glu-L-Lys-D-Ala-D-Ala)](n+1)-di-trans,octa-cis-undecaprenyl diphosphate + di-trans,octa-cis-undecaprenyl diphosphate + H(+)</text>
        <dbReference type="Rhea" id="RHEA:23708"/>
        <dbReference type="Rhea" id="RHEA-COMP:9602"/>
        <dbReference type="Rhea" id="RHEA-COMP:9603"/>
        <dbReference type="ChEBI" id="CHEBI:15378"/>
        <dbReference type="ChEBI" id="CHEBI:58405"/>
        <dbReference type="ChEBI" id="CHEBI:60033"/>
        <dbReference type="ChEBI" id="CHEBI:78435"/>
        <dbReference type="EC" id="2.4.99.28"/>
    </reaction>
</comment>
<organism evidence="18 19">
    <name type="scientific">Ideonella paludis</name>
    <dbReference type="NCBI Taxonomy" id="1233411"/>
    <lineage>
        <taxon>Bacteria</taxon>
        <taxon>Pseudomonadati</taxon>
        <taxon>Pseudomonadota</taxon>
        <taxon>Betaproteobacteria</taxon>
        <taxon>Burkholderiales</taxon>
        <taxon>Sphaerotilaceae</taxon>
        <taxon>Ideonella</taxon>
    </lineage>
</organism>
<feature type="transmembrane region" description="Helical" evidence="16">
    <location>
        <begin position="357"/>
        <end position="377"/>
    </location>
</feature>
<sequence length="433" mass="47157">MKFAADTASSSEEPSSASWGSRSRSWLGQWWRRGRAAAGRLPIRDGTPLGAGRAAPVAGFDVALMWVVICLLALGLVMVYSASVALPDNPKFAKYTPTYFLYRQALFIGVAFVAALITLQIPISVWERWAPWLFAGSLALLIIVLVPFIGKGVNGARRWIPLGFMSLQPSELAKLAIAMYAASYMVRKMDVKENFIKAVWPMAVALGVIGVLLLAEPDMGAFMVIAAIALGILFLGGVNGRMFFLSVAVLVGAFVLMIMFSEFRRQRIFAYLDPWNPAYAQGKAYQLTHSLIAFGRGELFGQGLGSSIEKLHYLPEAHTDFLLAVIGEELGFVAVLGVIVGFFWLTRRIFHIGRQAIALDRVFAGLMTQGIGIWFGGQSFINMGVNLGVLPTKGLTLPLMSYGGSGILMNLVALAIVLRVDQENRQLMRGGRA</sequence>
<keyword evidence="9 16" id="KW-0573">Peptidoglycan synthesis</keyword>
<keyword evidence="7 16" id="KW-0812">Transmembrane</keyword>
<comment type="function">
    <text evidence="16">Peptidoglycan polymerase that is essential for cell division.</text>
</comment>
<dbReference type="RefSeq" id="WP_210808646.1">
    <property type="nucleotide sequence ID" value="NZ_JAGQDG010000003.1"/>
</dbReference>
<dbReference type="EMBL" id="JAGQDG010000003">
    <property type="protein sequence ID" value="MBQ0935578.1"/>
    <property type="molecule type" value="Genomic_DNA"/>
</dbReference>
<feature type="transmembrane region" description="Helical" evidence="16">
    <location>
        <begin position="129"/>
        <end position="149"/>
    </location>
</feature>
<proteinExistence type="inferred from homology"/>
<keyword evidence="13 16" id="KW-0961">Cell wall biogenesis/degradation</keyword>
<accession>A0ABS5DWP5</accession>
<evidence type="ECO:0000256" key="16">
    <source>
        <dbReference type="HAMAP-Rule" id="MF_00913"/>
    </source>
</evidence>
<name>A0ABS5DWP5_9BURK</name>
<evidence type="ECO:0000256" key="12">
    <source>
        <dbReference type="ARBA" id="ARBA00023306"/>
    </source>
</evidence>
<dbReference type="PANTHER" id="PTHR30474:SF2">
    <property type="entry name" value="PEPTIDOGLYCAN GLYCOSYLTRANSFERASE FTSW-RELATED"/>
    <property type="match status" value="1"/>
</dbReference>
<evidence type="ECO:0000256" key="4">
    <source>
        <dbReference type="ARBA" id="ARBA00022618"/>
    </source>
</evidence>